<dbReference type="EMBL" id="CAQL01000284">
    <property type="protein sequence ID" value="CCQ55055.1"/>
    <property type="molecule type" value="Genomic_DNA"/>
</dbReference>
<sequence length="239" mass="27728">MLQEIEKIIVNRQQQPKHQNDALGILLEAKDEEGNSLTLEELKDQILLLLFAGHETLTSAISSFSLLMAQHPEILEKVRKEQENLNITEDITSENLKEMPYLEQVLKEVLRLIPPVGGGFRKVIQEFEFEGYRIPKDWTVQYQIAQTHQESDTFPNYQTFDPERFSPENMVDKQKRFGYVPFGGGLRECLGKEFARLEMKIFASLLVRKCHWELLPDQNLEMINIPSPRPSDGLKVKIF</sequence>
<dbReference type="Pfam" id="PF00067">
    <property type="entry name" value="p450"/>
    <property type="match status" value="1"/>
</dbReference>
<dbReference type="GO" id="GO:0016705">
    <property type="term" value="F:oxidoreductase activity, acting on paired donors, with incorporation or reduction of molecular oxygen"/>
    <property type="evidence" value="ECO:0007669"/>
    <property type="project" value="InterPro"/>
</dbReference>
<feature type="binding site" description="axial binding residue" evidence="7">
    <location>
        <position position="189"/>
    </location>
    <ligand>
        <name>heme</name>
        <dbReference type="ChEBI" id="CHEBI:30413"/>
    </ligand>
    <ligandPart>
        <name>Fe</name>
        <dbReference type="ChEBI" id="CHEBI:18248"/>
    </ligandPart>
</feature>
<dbReference type="PRINTS" id="PR00385">
    <property type="entry name" value="P450"/>
</dbReference>
<dbReference type="InterPro" id="IPR002403">
    <property type="entry name" value="Cyt_P450_E_grp-IV"/>
</dbReference>
<dbReference type="Proteomes" id="UP000017981">
    <property type="component" value="Unassembled WGS sequence"/>
</dbReference>
<dbReference type="InterPro" id="IPR001128">
    <property type="entry name" value="Cyt_P450"/>
</dbReference>
<evidence type="ECO:0000256" key="6">
    <source>
        <dbReference type="ARBA" id="ARBA00023033"/>
    </source>
</evidence>
<dbReference type="InterPro" id="IPR017972">
    <property type="entry name" value="Cyt_P450_CS"/>
</dbReference>
<comment type="caution">
    <text evidence="9">The sequence shown here is derived from an EMBL/GenBank/DDBJ whole genome shotgun (WGS) entry which is preliminary data.</text>
</comment>
<keyword evidence="6 8" id="KW-0503">Monooxygenase</keyword>
<dbReference type="PANTHER" id="PTHR24286:SF384">
    <property type="entry name" value="P450, PUTATIVE (EUROFUNG)-RELATED"/>
    <property type="match status" value="1"/>
</dbReference>
<evidence type="ECO:0000256" key="1">
    <source>
        <dbReference type="ARBA" id="ARBA00010617"/>
    </source>
</evidence>
<dbReference type="PRINTS" id="PR00465">
    <property type="entry name" value="EP450IV"/>
</dbReference>
<keyword evidence="4 8" id="KW-0560">Oxidoreductase</keyword>
<evidence type="ECO:0000256" key="4">
    <source>
        <dbReference type="ARBA" id="ARBA00023002"/>
    </source>
</evidence>
<evidence type="ECO:0000256" key="5">
    <source>
        <dbReference type="ARBA" id="ARBA00023004"/>
    </source>
</evidence>
<evidence type="ECO:0000256" key="7">
    <source>
        <dbReference type="PIRSR" id="PIRSR602403-1"/>
    </source>
</evidence>
<evidence type="ECO:0000313" key="10">
    <source>
        <dbReference type="Proteomes" id="UP000017981"/>
    </source>
</evidence>
<dbReference type="GO" id="GO:0020037">
    <property type="term" value="F:heme binding"/>
    <property type="evidence" value="ECO:0007669"/>
    <property type="project" value="InterPro"/>
</dbReference>
<dbReference type="Gene3D" id="1.10.630.10">
    <property type="entry name" value="Cytochrome P450"/>
    <property type="match status" value="1"/>
</dbReference>
<dbReference type="InterPro" id="IPR036396">
    <property type="entry name" value="Cyt_P450_sf"/>
</dbReference>
<keyword evidence="2 7" id="KW-0349">Heme</keyword>
<organism evidence="9 10">
    <name type="scientific">Crocosphaera watsonii WH 0005</name>
    <dbReference type="NCBI Taxonomy" id="423472"/>
    <lineage>
        <taxon>Bacteria</taxon>
        <taxon>Bacillati</taxon>
        <taxon>Cyanobacteriota</taxon>
        <taxon>Cyanophyceae</taxon>
        <taxon>Oscillatoriophycideae</taxon>
        <taxon>Chroococcales</taxon>
        <taxon>Aphanothecaceae</taxon>
        <taxon>Crocosphaera</taxon>
    </lineage>
</organism>
<dbReference type="GO" id="GO:0004497">
    <property type="term" value="F:monooxygenase activity"/>
    <property type="evidence" value="ECO:0007669"/>
    <property type="project" value="UniProtKB-KW"/>
</dbReference>
<dbReference type="PANTHER" id="PTHR24286">
    <property type="entry name" value="CYTOCHROME P450 26"/>
    <property type="match status" value="1"/>
</dbReference>
<accession>T2ISB2</accession>
<evidence type="ECO:0000256" key="3">
    <source>
        <dbReference type="ARBA" id="ARBA00022723"/>
    </source>
</evidence>
<dbReference type="GO" id="GO:0005506">
    <property type="term" value="F:iron ion binding"/>
    <property type="evidence" value="ECO:0007669"/>
    <property type="project" value="InterPro"/>
</dbReference>
<reference evidence="9 10" key="1">
    <citation type="submission" date="2013-01" db="EMBL/GenBank/DDBJ databases">
        <authorList>
            <person name="Bench S."/>
        </authorList>
    </citation>
    <scope>NUCLEOTIDE SEQUENCE [LARGE SCALE GENOMIC DNA]</scope>
    <source>
        <strain evidence="9 10">WH 0005</strain>
    </source>
</reference>
<keyword evidence="3 7" id="KW-0479">Metal-binding</keyword>
<evidence type="ECO:0000313" key="9">
    <source>
        <dbReference type="EMBL" id="CCQ55055.1"/>
    </source>
</evidence>
<comment type="similarity">
    <text evidence="1 8">Belongs to the cytochrome P450 family.</text>
</comment>
<gene>
    <name evidence="9" type="ORF">CWATWH0005_5548</name>
</gene>
<dbReference type="GO" id="GO:0016125">
    <property type="term" value="P:sterol metabolic process"/>
    <property type="evidence" value="ECO:0007669"/>
    <property type="project" value="TreeGrafter"/>
</dbReference>
<dbReference type="AlphaFoldDB" id="T2ISB2"/>
<name>T2ISB2_CROWT</name>
<reference evidence="9 10" key="2">
    <citation type="submission" date="2013-09" db="EMBL/GenBank/DDBJ databases">
        <title>Whole genome comparison of six Crocosphaera watsonii strains with differing phenotypes.</title>
        <authorList>
            <person name="Bench S.R."/>
            <person name="Heller P."/>
            <person name="Frank I."/>
            <person name="Arciniega M."/>
            <person name="Shilova I.N."/>
            <person name="Zehr J.P."/>
        </authorList>
    </citation>
    <scope>NUCLEOTIDE SEQUENCE [LARGE SCALE GENOMIC DNA]</scope>
    <source>
        <strain evidence="9 10">WH 0005</strain>
    </source>
</reference>
<proteinExistence type="inferred from homology"/>
<evidence type="ECO:0000256" key="2">
    <source>
        <dbReference type="ARBA" id="ARBA00022617"/>
    </source>
</evidence>
<keyword evidence="5 7" id="KW-0408">Iron</keyword>
<evidence type="ECO:0000256" key="8">
    <source>
        <dbReference type="RuleBase" id="RU000461"/>
    </source>
</evidence>
<dbReference type="PROSITE" id="PS00086">
    <property type="entry name" value="CYTOCHROME_P450"/>
    <property type="match status" value="1"/>
</dbReference>
<dbReference type="SUPFAM" id="SSF48264">
    <property type="entry name" value="Cytochrome P450"/>
    <property type="match status" value="1"/>
</dbReference>
<comment type="cofactor">
    <cofactor evidence="7">
        <name>heme</name>
        <dbReference type="ChEBI" id="CHEBI:30413"/>
    </cofactor>
</comment>
<protein>
    <submittedName>
        <fullName evidence="9">Cytochrome P450</fullName>
    </submittedName>
</protein>